<feature type="region of interest" description="Disordered" evidence="1">
    <location>
        <begin position="1"/>
        <end position="493"/>
    </location>
</feature>
<feature type="compositionally biased region" description="Basic and acidic residues" evidence="1">
    <location>
        <begin position="409"/>
        <end position="428"/>
    </location>
</feature>
<feature type="compositionally biased region" description="Acidic residues" evidence="1">
    <location>
        <begin position="1142"/>
        <end position="1183"/>
    </location>
</feature>
<feature type="compositionally biased region" description="Polar residues" evidence="1">
    <location>
        <begin position="629"/>
        <end position="643"/>
    </location>
</feature>
<evidence type="ECO:0000256" key="1">
    <source>
        <dbReference type="SAM" id="MobiDB-lite"/>
    </source>
</evidence>
<feature type="compositionally biased region" description="Basic and acidic residues" evidence="1">
    <location>
        <begin position="476"/>
        <end position="493"/>
    </location>
</feature>
<feature type="region of interest" description="Disordered" evidence="1">
    <location>
        <begin position="1230"/>
        <end position="1298"/>
    </location>
</feature>
<gene>
    <name evidence="2" type="ORF">CALMAC_LOCUS7789</name>
</gene>
<feature type="compositionally biased region" description="Basic and acidic residues" evidence="1">
    <location>
        <begin position="224"/>
        <end position="240"/>
    </location>
</feature>
<feature type="compositionally biased region" description="Acidic residues" evidence="1">
    <location>
        <begin position="445"/>
        <end position="465"/>
    </location>
</feature>
<feature type="compositionally biased region" description="Basic and acidic residues" evidence="1">
    <location>
        <begin position="1322"/>
        <end position="1335"/>
    </location>
</feature>
<feature type="compositionally biased region" description="Basic and acidic residues" evidence="1">
    <location>
        <begin position="1038"/>
        <end position="1058"/>
    </location>
</feature>
<feature type="compositionally biased region" description="Basic and acidic residues" evidence="1">
    <location>
        <begin position="1124"/>
        <end position="1141"/>
    </location>
</feature>
<feature type="compositionally biased region" description="Basic and acidic residues" evidence="1">
    <location>
        <begin position="760"/>
        <end position="771"/>
    </location>
</feature>
<dbReference type="OrthoDB" id="6761993at2759"/>
<feature type="compositionally biased region" description="Polar residues" evidence="1">
    <location>
        <begin position="14"/>
        <end position="30"/>
    </location>
</feature>
<feature type="compositionally biased region" description="Low complexity" evidence="1">
    <location>
        <begin position="964"/>
        <end position="983"/>
    </location>
</feature>
<feature type="compositionally biased region" description="Acidic residues" evidence="1">
    <location>
        <begin position="644"/>
        <end position="666"/>
    </location>
</feature>
<sequence length="1554" mass="174520">MPRKSELLAEEAQAVNSPVRRSTRLSQTREGTPVEPAPAATIKSRRWSASDEETAQTKSLRGAKGSQDAVDTKTPTRATRGRRSSITTDTADTEPKPETKKSTRRSSISEESSETKVTPRATRRRSASVDDGLMTENPPLTRTRRQSLEPTEADVEAKRVTRSRRSSVEKQEEPEIVHTPKKTTVIKPKRRGSVTLDPIEEQAESRKSSSPVQDKELSIILETSLKEEVNRSRTNTPEKRRSSKSPVLKEESKLNTLSPRRSTRSASKSPVVTEARRSLLGSKENKAKEKHISDEAEHQSKSPIPNEDNVKSNVSHANEENVDQEEVEEKKIEDTDDKIDKNPQNEQNARTNIPEKMKRRSSKSPVLKEESKLHTLSPRRSTRRSASKSPVVTENVTPKSRRSLLGSKENNESKSKETHTSDEAEHQSKSPIPNEDNAKSNISNENEENIEQKELEEDKIEDTDVQIDKSPQNEQKSQESEKSNAEYDTKDVVLNDTNIQSLEEEKENVLAKSNQENVANNASPIDKIQILKEETQIRSSRVSVGRVSNVFRPKDVDFSFAEPMEVDELSMLNDTRKTNVDLSRVRDSSIDESVDDSFKLTLNETEDDKDGSVLAGSKTEAKECATQKVRLSQGQNKLLNGVNNDDETCQSEEYEFEVPSDDETESDNLKTEKEEDVKDITDQKQAMEDKDVSVSVNNESVDQNQAEKDVGTYKELETSAKLDQSQSEKVDTNPSEREADENDAEADKESEISAQLDQSQSKRVDTNPPEKEADDSDAESETGSQLDQSQTEKVGASQERIVDENDAETSTQLHQSRSEKFEANDVETDNYHDKTTVLDDTDKEVQSELTEMDQTFKMPPEESKTYIKDKEKPSDEVELEKTRVGDDRAENGQTETDKKADIMNGERLEEDDMNGSLNEDSVILVTDTENAGLKNPNSSAAEQDYGDSPIAVSKSKPEAASKDSSLSENESEWNTTSSKSSESNIKEVEVKSSPEKRKTSDRRSGQRTRILGAAAKDSSLSENESEWTTTSSKSSDSNIKEVVDVKSSPEKENTPDRRSGKRTRKLLKTVERNNTRKLNLDDSVVVEQSEYQTSISNKINKYLDSKIADILQSNSSATEDDVFVDGKDESTEEMGNEKSEEQDTNESEEEESEEENEFLDTMAEEGEEDTPSEDSNAIEDEGESVGSSDSEGQETDEYDSDDSFICDAEDEELLPGHEFDLADVDTIKKTKRKTRIIDLDDEDTDVIIMPKKEQSRKSRKASNRSTEDSFSCSKEDIDCETDLQSGGKSKGSKKRSRIIIDIDKEDTDVIIPKKEKRNSRIIPHDSSEEENKFEADDAVVPDEETYDNTEPSVHLRPEASARRSSITILENVNVKDIKDPGMSERIHSLMESFTTHIKEGDIAMNLSLEYSNDSIVEKKAKKRKSDSPKAGAKKSKINVEEHNTAKTSKKSKKKRRIDSSEDLKTKTFSLMNQLITDVKNRPKRSIKPSLNMESSWAVEKVKAKPSVSMIGKKEIEEYQAKKVHPKDLRQKLLYNSGRVNRVDTKTLLKKRAGI</sequence>
<feature type="compositionally biased region" description="Acidic residues" evidence="1">
    <location>
        <begin position="1191"/>
        <end position="1210"/>
    </location>
</feature>
<protein>
    <submittedName>
        <fullName evidence="2">Uncharacterized protein</fullName>
    </submittedName>
</protein>
<feature type="compositionally biased region" description="Basic and acidic residues" evidence="1">
    <location>
        <begin position="667"/>
        <end position="692"/>
    </location>
</feature>
<proteinExistence type="predicted"/>
<feature type="compositionally biased region" description="Basic residues" evidence="1">
    <location>
        <begin position="1447"/>
        <end position="1456"/>
    </location>
</feature>
<organism evidence="2 3">
    <name type="scientific">Callosobruchus maculatus</name>
    <name type="common">Southern cowpea weevil</name>
    <name type="synonym">Pulse bruchid</name>
    <dbReference type="NCBI Taxonomy" id="64391"/>
    <lineage>
        <taxon>Eukaryota</taxon>
        <taxon>Metazoa</taxon>
        <taxon>Ecdysozoa</taxon>
        <taxon>Arthropoda</taxon>
        <taxon>Hexapoda</taxon>
        <taxon>Insecta</taxon>
        <taxon>Pterygota</taxon>
        <taxon>Neoptera</taxon>
        <taxon>Endopterygota</taxon>
        <taxon>Coleoptera</taxon>
        <taxon>Polyphaga</taxon>
        <taxon>Cucujiformia</taxon>
        <taxon>Chrysomeloidea</taxon>
        <taxon>Chrysomelidae</taxon>
        <taxon>Bruchinae</taxon>
        <taxon>Bruchini</taxon>
        <taxon>Callosobruchus</taxon>
    </lineage>
</organism>
<reference evidence="2 3" key="1">
    <citation type="submission" date="2019-01" db="EMBL/GenBank/DDBJ databases">
        <authorList>
            <person name="Sayadi A."/>
        </authorList>
    </citation>
    <scope>NUCLEOTIDE SEQUENCE [LARGE SCALE GENOMIC DNA]</scope>
</reference>
<feature type="region of interest" description="Disordered" evidence="1">
    <location>
        <begin position="1112"/>
        <end position="1210"/>
    </location>
</feature>
<name>A0A653CE01_CALMS</name>
<keyword evidence="3" id="KW-1185">Reference proteome</keyword>
<dbReference type="EMBL" id="CAACVG010007412">
    <property type="protein sequence ID" value="VEN45290.1"/>
    <property type="molecule type" value="Genomic_DNA"/>
</dbReference>
<feature type="compositionally biased region" description="Basic and acidic residues" evidence="1">
    <location>
        <begin position="328"/>
        <end position="343"/>
    </location>
</feature>
<feature type="compositionally biased region" description="Polar residues" evidence="1">
    <location>
        <begin position="387"/>
        <end position="398"/>
    </location>
</feature>
<dbReference type="Proteomes" id="UP000410492">
    <property type="component" value="Unassembled WGS sequence"/>
</dbReference>
<evidence type="ECO:0000313" key="2">
    <source>
        <dbReference type="EMBL" id="VEN45290.1"/>
    </source>
</evidence>
<accession>A0A653CE01</accession>
<feature type="compositionally biased region" description="Basic and acidic residues" evidence="1">
    <location>
        <begin position="166"/>
        <end position="178"/>
    </location>
</feature>
<feature type="compositionally biased region" description="Basic and acidic residues" evidence="1">
    <location>
        <begin position="705"/>
        <end position="737"/>
    </location>
</feature>
<feature type="compositionally biased region" description="Basic and acidic residues" evidence="1">
    <location>
        <begin position="984"/>
        <end position="1004"/>
    </location>
</feature>
<feature type="region of interest" description="Disordered" evidence="1">
    <location>
        <begin position="1316"/>
        <end position="1361"/>
    </location>
</feature>
<feature type="compositionally biased region" description="Basic and acidic residues" evidence="1">
    <location>
        <begin position="203"/>
        <end position="217"/>
    </location>
</feature>
<feature type="compositionally biased region" description="Low complexity" evidence="1">
    <location>
        <begin position="693"/>
        <end position="704"/>
    </location>
</feature>
<feature type="compositionally biased region" description="Basic and acidic residues" evidence="1">
    <location>
        <begin position="859"/>
        <end position="907"/>
    </location>
</feature>
<feature type="compositionally biased region" description="Basic and acidic residues" evidence="1">
    <location>
        <begin position="816"/>
        <end position="837"/>
    </location>
</feature>
<feature type="compositionally biased region" description="Basic and acidic residues" evidence="1">
    <location>
        <begin position="283"/>
        <end position="300"/>
    </location>
</feature>
<feature type="compositionally biased region" description="Polar residues" evidence="1">
    <location>
        <begin position="254"/>
        <end position="270"/>
    </location>
</feature>
<feature type="region of interest" description="Disordered" evidence="1">
    <location>
        <begin position="604"/>
        <end position="1070"/>
    </location>
</feature>
<feature type="compositionally biased region" description="Low complexity" evidence="1">
    <location>
        <begin position="1018"/>
        <end position="1037"/>
    </location>
</feature>
<feature type="compositionally biased region" description="Acidic residues" evidence="1">
    <location>
        <begin position="1336"/>
        <end position="1347"/>
    </location>
</feature>
<feature type="compositionally biased region" description="Polar residues" evidence="1">
    <location>
        <begin position="782"/>
        <end position="792"/>
    </location>
</feature>
<evidence type="ECO:0000313" key="3">
    <source>
        <dbReference type="Proteomes" id="UP000410492"/>
    </source>
</evidence>
<feature type="region of interest" description="Disordered" evidence="1">
    <location>
        <begin position="1416"/>
        <end position="1461"/>
    </location>
</feature>